<dbReference type="InterPro" id="IPR051412">
    <property type="entry name" value="Formin_Homology_Diaphanous_sf"/>
</dbReference>
<comment type="caution">
    <text evidence="1">The sequence shown here is derived from an EMBL/GenBank/DDBJ whole genome shotgun (WGS) entry which is preliminary data.</text>
</comment>
<dbReference type="Gene3D" id="1.20.58.630">
    <property type="match status" value="1"/>
</dbReference>
<feature type="non-terminal residue" evidence="1">
    <location>
        <position position="1"/>
    </location>
</feature>
<accession>A0A6S7LSL2</accession>
<protein>
    <submittedName>
        <fullName evidence="1">Diaphanous homolog 2-like</fullName>
    </submittedName>
</protein>
<dbReference type="Pfam" id="PF02181">
    <property type="entry name" value="FH2"/>
    <property type="match status" value="1"/>
</dbReference>
<dbReference type="Proteomes" id="UP001152795">
    <property type="component" value="Unassembled WGS sequence"/>
</dbReference>
<gene>
    <name evidence="1" type="ORF">PACLA_8A058490</name>
</gene>
<dbReference type="GO" id="GO:0030041">
    <property type="term" value="P:actin filament polymerization"/>
    <property type="evidence" value="ECO:0007669"/>
    <property type="project" value="TreeGrafter"/>
</dbReference>
<sequence length="112" mass="12746">MWLCFLSQIRNVDIKENSFWAKIKEDRFERDEIFEALSKTFAAKAAKTEDGSKKKAKSFKVLNPKKAQNLSIILGSLKTSFENIKKMILNCDENLEASTIESILNDIPTASE</sequence>
<keyword evidence="2" id="KW-1185">Reference proteome</keyword>
<dbReference type="Gene3D" id="6.10.30.30">
    <property type="match status" value="1"/>
</dbReference>
<dbReference type="GO" id="GO:0005884">
    <property type="term" value="C:actin filament"/>
    <property type="evidence" value="ECO:0007669"/>
    <property type="project" value="TreeGrafter"/>
</dbReference>
<organism evidence="1 2">
    <name type="scientific">Paramuricea clavata</name>
    <name type="common">Red gorgonian</name>
    <name type="synonym">Violescent sea-whip</name>
    <dbReference type="NCBI Taxonomy" id="317549"/>
    <lineage>
        <taxon>Eukaryota</taxon>
        <taxon>Metazoa</taxon>
        <taxon>Cnidaria</taxon>
        <taxon>Anthozoa</taxon>
        <taxon>Octocorallia</taxon>
        <taxon>Malacalcyonacea</taxon>
        <taxon>Plexauridae</taxon>
        <taxon>Paramuricea</taxon>
    </lineage>
</organism>
<evidence type="ECO:0000313" key="2">
    <source>
        <dbReference type="Proteomes" id="UP001152795"/>
    </source>
</evidence>
<proteinExistence type="predicted"/>
<reference evidence="1" key="1">
    <citation type="submission" date="2020-04" db="EMBL/GenBank/DDBJ databases">
        <authorList>
            <person name="Alioto T."/>
            <person name="Alioto T."/>
            <person name="Gomez Garrido J."/>
        </authorList>
    </citation>
    <scope>NUCLEOTIDE SEQUENCE</scope>
    <source>
        <strain evidence="1">A484AB</strain>
    </source>
</reference>
<dbReference type="PANTHER" id="PTHR45691:SF6">
    <property type="entry name" value="PROTEIN DIAPHANOUS"/>
    <property type="match status" value="1"/>
</dbReference>
<dbReference type="InterPro" id="IPR015425">
    <property type="entry name" value="FH2_Formin"/>
</dbReference>
<dbReference type="SUPFAM" id="SSF101447">
    <property type="entry name" value="Formin homology 2 domain (FH2 domain)"/>
    <property type="match status" value="1"/>
</dbReference>
<dbReference type="PANTHER" id="PTHR45691">
    <property type="entry name" value="PROTEIN DIAPHANOUS"/>
    <property type="match status" value="1"/>
</dbReference>
<dbReference type="AlphaFoldDB" id="A0A6S7LSL2"/>
<name>A0A6S7LSL2_PARCT</name>
<evidence type="ECO:0000313" key="1">
    <source>
        <dbReference type="EMBL" id="CAB4043172.1"/>
    </source>
</evidence>
<dbReference type="OrthoDB" id="1104827at2759"/>
<dbReference type="EMBL" id="CACRXK020031687">
    <property type="protein sequence ID" value="CAB4043172.1"/>
    <property type="molecule type" value="Genomic_DNA"/>
</dbReference>
<dbReference type="PROSITE" id="PS51444">
    <property type="entry name" value="FH2"/>
    <property type="match status" value="1"/>
</dbReference>